<evidence type="ECO:0000313" key="4">
    <source>
        <dbReference type="EMBL" id="KAK9028053.1"/>
    </source>
</evidence>
<dbReference type="InterPro" id="IPR044605">
    <property type="entry name" value="At1g26460-like"/>
</dbReference>
<dbReference type="EMBL" id="JBBPBN010000012">
    <property type="protein sequence ID" value="KAK9028053.1"/>
    <property type="molecule type" value="Genomic_DNA"/>
</dbReference>
<evidence type="ECO:0000256" key="2">
    <source>
        <dbReference type="PROSITE-ProRule" id="PRU00708"/>
    </source>
</evidence>
<comment type="caution">
    <text evidence="4">The sequence shown here is derived from an EMBL/GenBank/DDBJ whole genome shotgun (WGS) entry which is preliminary data.</text>
</comment>
<feature type="repeat" description="PPR" evidence="2">
    <location>
        <begin position="492"/>
        <end position="526"/>
    </location>
</feature>
<evidence type="ECO:0000256" key="3">
    <source>
        <dbReference type="SAM" id="MobiDB-lite"/>
    </source>
</evidence>
<dbReference type="InterPro" id="IPR011990">
    <property type="entry name" value="TPR-like_helical_dom_sf"/>
</dbReference>
<protein>
    <recommendedName>
        <fullName evidence="6">Pentatricopeptide repeat-containing protein</fullName>
    </recommendedName>
</protein>
<organism evidence="4 5">
    <name type="scientific">Hibiscus sabdariffa</name>
    <name type="common">roselle</name>
    <dbReference type="NCBI Taxonomy" id="183260"/>
    <lineage>
        <taxon>Eukaryota</taxon>
        <taxon>Viridiplantae</taxon>
        <taxon>Streptophyta</taxon>
        <taxon>Embryophyta</taxon>
        <taxon>Tracheophyta</taxon>
        <taxon>Spermatophyta</taxon>
        <taxon>Magnoliopsida</taxon>
        <taxon>eudicotyledons</taxon>
        <taxon>Gunneridae</taxon>
        <taxon>Pentapetalae</taxon>
        <taxon>rosids</taxon>
        <taxon>malvids</taxon>
        <taxon>Malvales</taxon>
        <taxon>Malvaceae</taxon>
        <taxon>Malvoideae</taxon>
        <taxon>Hibiscus</taxon>
    </lineage>
</organism>
<evidence type="ECO:0000313" key="5">
    <source>
        <dbReference type="Proteomes" id="UP001396334"/>
    </source>
</evidence>
<dbReference type="PANTHER" id="PTHR47205">
    <property type="entry name" value="OS07G0599000 PROTEIN"/>
    <property type="match status" value="1"/>
</dbReference>
<keyword evidence="5" id="KW-1185">Reference proteome</keyword>
<dbReference type="Proteomes" id="UP001396334">
    <property type="component" value="Unassembled WGS sequence"/>
</dbReference>
<name>A0ABR2SS15_9ROSI</name>
<sequence length="628" mass="70371">MASQMAILIRTRTLIRVSHSKSISSFPFLSQEPQLAESAHTPETQATPLPPNPASGSPLYHENWRDPNAAKKTTSLAQSIVPLGFLSQTPAHRIQYLSQVLDGPALMNHFADLMTQQRWGDVKEIFEFWVRSLDKNGKPNKPDVNLYNHYLRANFMIGASAADLLDLVAQLDEFDIVPNTTAFNFVLKAMKQTKGTEATEKLLTRMLQGGKESLPDDETYDLVIGMLFESQKFEAALEYIYMALKSGYKLSTRIFTECVACSVKQGRLDTVATVIEMCKTTDQNRALYPNWTLCNYLAEVAMQADNSKLAFYALEFIAKWIARGESARSPFLLSVDEGLIVSALATAGRTYSSKLLDVSWAILRRSLRQKRVPSAESFLGKIYAHASLGNLQKAFGTLHEFEASHGKSINEAEDLFSPFTSLYPLVVACSKNGFETLDSVYYQLENLSRADPPYKSVAALNCIILGCGNIWDIERAYQTFDAISSAFGLTPDIHSYNALIYAFGKLKKTFEASRVFEHMVSLGVKPNAKSYLLLVDAHLINRDQKAALSAIDEMVIAGFVPSKETLKKVRRRCMREMDYEWACFSILTMALNMHHRHVLLSYGSGLFYYGDINGDELGLIKFKRRDGQ</sequence>
<dbReference type="PANTHER" id="PTHR47205:SF1">
    <property type="entry name" value="OS07G0599000 PROTEIN"/>
    <property type="match status" value="1"/>
</dbReference>
<evidence type="ECO:0000256" key="1">
    <source>
        <dbReference type="ARBA" id="ARBA00022737"/>
    </source>
</evidence>
<dbReference type="InterPro" id="IPR002885">
    <property type="entry name" value="PPR_rpt"/>
</dbReference>
<dbReference type="Pfam" id="PF13041">
    <property type="entry name" value="PPR_2"/>
    <property type="match status" value="1"/>
</dbReference>
<gene>
    <name evidence="4" type="ORF">V6N11_067868</name>
</gene>
<dbReference type="NCBIfam" id="TIGR00756">
    <property type="entry name" value="PPR"/>
    <property type="match status" value="1"/>
</dbReference>
<dbReference type="PROSITE" id="PS51375">
    <property type="entry name" value="PPR"/>
    <property type="match status" value="1"/>
</dbReference>
<proteinExistence type="predicted"/>
<keyword evidence="1" id="KW-0677">Repeat</keyword>
<accession>A0ABR2SS15</accession>
<reference evidence="4 5" key="1">
    <citation type="journal article" date="2024" name="G3 (Bethesda)">
        <title>Genome assembly of Hibiscus sabdariffa L. provides insights into metabolisms of medicinal natural products.</title>
        <authorList>
            <person name="Kim T."/>
        </authorList>
    </citation>
    <scope>NUCLEOTIDE SEQUENCE [LARGE SCALE GENOMIC DNA]</scope>
    <source>
        <strain evidence="4">TK-2024</strain>
        <tissue evidence="4">Old leaves</tissue>
    </source>
</reference>
<dbReference type="Gene3D" id="1.25.40.10">
    <property type="entry name" value="Tetratricopeptide repeat domain"/>
    <property type="match status" value="2"/>
</dbReference>
<evidence type="ECO:0008006" key="6">
    <source>
        <dbReference type="Google" id="ProtNLM"/>
    </source>
</evidence>
<feature type="region of interest" description="Disordered" evidence="3">
    <location>
        <begin position="34"/>
        <end position="65"/>
    </location>
</feature>